<feature type="region of interest" description="Disordered" evidence="1">
    <location>
        <begin position="125"/>
        <end position="173"/>
    </location>
</feature>
<dbReference type="InterPro" id="IPR008011">
    <property type="entry name" value="Complex1_LYR_dom"/>
</dbReference>
<evidence type="ECO:0000313" key="4">
    <source>
        <dbReference type="EMBL" id="TKA49299.1"/>
    </source>
</evidence>
<feature type="compositionally biased region" description="Gly residues" evidence="1">
    <location>
        <begin position="268"/>
        <end position="278"/>
    </location>
</feature>
<accession>A0A4V5N9X7</accession>
<dbReference type="Pfam" id="PF05347">
    <property type="entry name" value="Complex1_LYR"/>
    <property type="match status" value="1"/>
</dbReference>
<evidence type="ECO:0000256" key="1">
    <source>
        <dbReference type="SAM" id="MobiDB-lite"/>
    </source>
</evidence>
<keyword evidence="2" id="KW-0732">Signal</keyword>
<feature type="chain" id="PRO_5020869965" description="Complex 1 LYR protein domain-containing protein" evidence="2">
    <location>
        <begin position="28"/>
        <end position="298"/>
    </location>
</feature>
<protein>
    <recommendedName>
        <fullName evidence="3">Complex 1 LYR protein domain-containing protein</fullName>
    </recommendedName>
</protein>
<evidence type="ECO:0000313" key="5">
    <source>
        <dbReference type="Proteomes" id="UP000309340"/>
    </source>
</evidence>
<feature type="region of interest" description="Disordered" evidence="1">
    <location>
        <begin position="260"/>
        <end position="282"/>
    </location>
</feature>
<dbReference type="Proteomes" id="UP000309340">
    <property type="component" value="Unassembled WGS sequence"/>
</dbReference>
<gene>
    <name evidence="4" type="ORF">B0A55_12796</name>
</gene>
<reference evidence="4 5" key="1">
    <citation type="submission" date="2017-03" db="EMBL/GenBank/DDBJ databases">
        <title>Genomes of endolithic fungi from Antarctica.</title>
        <authorList>
            <person name="Coleine C."/>
            <person name="Masonjones S."/>
            <person name="Stajich J.E."/>
        </authorList>
    </citation>
    <scope>NUCLEOTIDE SEQUENCE [LARGE SCALE GENOMIC DNA]</scope>
    <source>
        <strain evidence="4 5">CCFEE 5184</strain>
    </source>
</reference>
<feature type="compositionally biased region" description="Low complexity" evidence="1">
    <location>
        <begin position="132"/>
        <end position="166"/>
    </location>
</feature>
<proteinExistence type="predicted"/>
<feature type="signal peptide" evidence="2">
    <location>
        <begin position="1"/>
        <end position="27"/>
    </location>
</feature>
<dbReference type="EMBL" id="NAJQ01002108">
    <property type="protein sequence ID" value="TKA49299.1"/>
    <property type="molecule type" value="Genomic_DNA"/>
</dbReference>
<evidence type="ECO:0000256" key="2">
    <source>
        <dbReference type="SAM" id="SignalP"/>
    </source>
</evidence>
<dbReference type="STRING" id="329884.A0A4V5N9X7"/>
<feature type="domain" description="Complex 1 LYR protein" evidence="3">
    <location>
        <begin position="16"/>
        <end position="74"/>
    </location>
</feature>
<organism evidence="4 5">
    <name type="scientific">Friedmanniomyces simplex</name>
    <dbReference type="NCBI Taxonomy" id="329884"/>
    <lineage>
        <taxon>Eukaryota</taxon>
        <taxon>Fungi</taxon>
        <taxon>Dikarya</taxon>
        <taxon>Ascomycota</taxon>
        <taxon>Pezizomycotina</taxon>
        <taxon>Dothideomycetes</taxon>
        <taxon>Dothideomycetidae</taxon>
        <taxon>Mycosphaerellales</taxon>
        <taxon>Teratosphaeriaceae</taxon>
        <taxon>Friedmanniomyces</taxon>
    </lineage>
</organism>
<evidence type="ECO:0000259" key="3">
    <source>
        <dbReference type="Pfam" id="PF05347"/>
    </source>
</evidence>
<sequence>MPPYHTPRTSTPHRLAALALFRALLLASRTLPPASISPPQRNDLQNLIRNRFKQARHEQSTRRLRLAFEAGYEGTDLLDAAVAGEGGSQGYVLELLARAPARVKRAPPLTTLDLEIVKELKRNLRVRPEEASSQIPTSSSPFSFSSTSSPPPHSTTTPTNTANSSPLARRPLPLSELTGGKRLIPVLYNAQGIPVLRFSKPQPAALSGYINHRVEVKQKRHDTRHRLAEELVVAGWEDEWEGILGRYMGEREGVDEGVVEGGRDQDGIGEGEGGGGRRVGSAERERGWVYEVLRAREE</sequence>
<dbReference type="OrthoDB" id="3925971at2759"/>
<keyword evidence="5" id="KW-1185">Reference proteome</keyword>
<dbReference type="AlphaFoldDB" id="A0A4V5N9X7"/>
<comment type="caution">
    <text evidence="4">The sequence shown here is derived from an EMBL/GenBank/DDBJ whole genome shotgun (WGS) entry which is preliminary data.</text>
</comment>
<feature type="non-terminal residue" evidence="4">
    <location>
        <position position="298"/>
    </location>
</feature>
<name>A0A4V5N9X7_9PEZI</name>